<feature type="region of interest" description="Disordered" evidence="5">
    <location>
        <begin position="38"/>
        <end position="62"/>
    </location>
</feature>
<dbReference type="GO" id="GO:0006094">
    <property type="term" value="P:gluconeogenesis"/>
    <property type="evidence" value="ECO:0007669"/>
    <property type="project" value="InterPro"/>
</dbReference>
<dbReference type="EMBL" id="CAFAAV010000197">
    <property type="protein sequence ID" value="CAB4831677.1"/>
    <property type="molecule type" value="Genomic_DNA"/>
</dbReference>
<dbReference type="GO" id="GO:0030388">
    <property type="term" value="P:fructose 1,6-bisphosphate metabolic process"/>
    <property type="evidence" value="ECO:0007669"/>
    <property type="project" value="TreeGrafter"/>
</dbReference>
<dbReference type="FunFam" id="3.40.190.90:FF:000001">
    <property type="entry name" value="Fructose-1,6-bisphosphatase"/>
    <property type="match status" value="1"/>
</dbReference>
<keyword evidence="3" id="KW-0464">Manganese</keyword>
<accession>A0A6J7AFU6</accession>
<dbReference type="GO" id="GO:0042132">
    <property type="term" value="F:fructose 1,6-bisphosphate 1-phosphatase activity"/>
    <property type="evidence" value="ECO:0007669"/>
    <property type="project" value="InterPro"/>
</dbReference>
<dbReference type="GO" id="GO:0046872">
    <property type="term" value="F:metal ion binding"/>
    <property type="evidence" value="ECO:0007669"/>
    <property type="project" value="UniProtKB-KW"/>
</dbReference>
<organism evidence="6">
    <name type="scientific">freshwater metagenome</name>
    <dbReference type="NCBI Taxonomy" id="449393"/>
    <lineage>
        <taxon>unclassified sequences</taxon>
        <taxon>metagenomes</taxon>
        <taxon>ecological metagenomes</taxon>
    </lineage>
</organism>
<dbReference type="Pfam" id="PF03320">
    <property type="entry name" value="FBPase_glpX"/>
    <property type="match status" value="1"/>
</dbReference>
<reference evidence="6" key="1">
    <citation type="submission" date="2020-05" db="EMBL/GenBank/DDBJ databases">
        <authorList>
            <person name="Chiriac C."/>
            <person name="Salcher M."/>
            <person name="Ghai R."/>
            <person name="Kavagutti S V."/>
        </authorList>
    </citation>
    <scope>NUCLEOTIDE SEQUENCE</scope>
</reference>
<dbReference type="GO" id="GO:0006071">
    <property type="term" value="P:glycerol metabolic process"/>
    <property type="evidence" value="ECO:0007669"/>
    <property type="project" value="InterPro"/>
</dbReference>
<gene>
    <name evidence="6" type="ORF">UFOPK3099_02154</name>
</gene>
<dbReference type="Gene3D" id="3.40.190.90">
    <property type="match status" value="1"/>
</dbReference>
<evidence type="ECO:0000256" key="3">
    <source>
        <dbReference type="ARBA" id="ARBA00023211"/>
    </source>
</evidence>
<evidence type="ECO:0000256" key="5">
    <source>
        <dbReference type="SAM" id="MobiDB-lite"/>
    </source>
</evidence>
<evidence type="ECO:0000313" key="6">
    <source>
        <dbReference type="EMBL" id="CAB4831677.1"/>
    </source>
</evidence>
<dbReference type="NCBIfam" id="TIGR00330">
    <property type="entry name" value="glpX"/>
    <property type="match status" value="1"/>
</dbReference>
<evidence type="ECO:0000256" key="4">
    <source>
        <dbReference type="ARBA" id="ARBA00023277"/>
    </source>
</evidence>
<dbReference type="PANTHER" id="PTHR30447:SF0">
    <property type="entry name" value="FRUCTOSE-1,6-BISPHOSPHATASE 1 CLASS 2-RELATED"/>
    <property type="match status" value="1"/>
</dbReference>
<sequence>MNTRGRTLGAVVRQLLGSVAQQRLPPYVAIPPDVHDRTAVRCGPPRSAAHTSSGTDAGSRGQFRIGGAVEVVDHEHRLAGRRPHVRQRVDARQQPWFGEITSADAALLSDFQSHAGHGNPRQQYGLGPSLLAGAVHELRCGAMIANSQKPDRNLAMELVRVTESAALAASRWVGRGDKNGADGAAVDAMRTVLQTVPMDGIVVIGEGEKDEAPMLYNGERVGDGTAPLTDVAVDPIDGTTLTALGRANAIAVIAVSERGTMFNPGPCVYMHKIAVGPEAAGSIDITATPTQNLRWIAKAKGESVRDLTVVILDRDRHTDLIAEVRSTGARVKLITDGDIFGAIATSWPEAGVDVLFGIGGTPEGVTAAAALKCMGGEIQGLLAPRNDQERDEAIALGYDLSQVLTTDILVKGDNCFFAATGVTDGELLKGVRYLHGAANTQSLVMRSRSGTVRMIDARHRIDKLAAFASVEY</sequence>
<evidence type="ECO:0000256" key="2">
    <source>
        <dbReference type="ARBA" id="ARBA00022801"/>
    </source>
</evidence>
<dbReference type="PANTHER" id="PTHR30447">
    <property type="entry name" value="FRUCTOSE-1,6-BISPHOSPHATASE CLASS 2"/>
    <property type="match status" value="1"/>
</dbReference>
<proteinExistence type="predicted"/>
<evidence type="ECO:0000256" key="1">
    <source>
        <dbReference type="ARBA" id="ARBA00022723"/>
    </source>
</evidence>
<dbReference type="SUPFAM" id="SSF56655">
    <property type="entry name" value="Carbohydrate phosphatase"/>
    <property type="match status" value="1"/>
</dbReference>
<protein>
    <submittedName>
        <fullName evidence="6">Unannotated protein</fullName>
    </submittedName>
</protein>
<dbReference type="GO" id="GO:0005829">
    <property type="term" value="C:cytosol"/>
    <property type="evidence" value="ECO:0007669"/>
    <property type="project" value="TreeGrafter"/>
</dbReference>
<name>A0A6J7AFU6_9ZZZZ</name>
<keyword evidence="4" id="KW-0119">Carbohydrate metabolism</keyword>
<keyword evidence="1" id="KW-0479">Metal-binding</keyword>
<dbReference type="Gene3D" id="3.30.540.10">
    <property type="entry name" value="Fructose-1,6-Bisphosphatase, subunit A, domain 1"/>
    <property type="match status" value="1"/>
</dbReference>
<dbReference type="AlphaFoldDB" id="A0A6J7AFU6"/>
<dbReference type="CDD" id="cd01516">
    <property type="entry name" value="FBPase_glpX"/>
    <property type="match status" value="1"/>
</dbReference>
<keyword evidence="2" id="KW-0378">Hydrolase</keyword>
<dbReference type="InterPro" id="IPR004464">
    <property type="entry name" value="FBPase_class-2/SBPase"/>
</dbReference>